<dbReference type="Pfam" id="PF06722">
    <property type="entry name" value="EryCIII-like_C"/>
    <property type="match status" value="1"/>
</dbReference>
<comment type="caution">
    <text evidence="4">The sequence shown here is derived from an EMBL/GenBank/DDBJ whole genome shotgun (WGS) entry which is preliminary data.</text>
</comment>
<dbReference type="InterPro" id="IPR002213">
    <property type="entry name" value="UDP_glucos_trans"/>
</dbReference>
<evidence type="ECO:0000259" key="2">
    <source>
        <dbReference type="Pfam" id="PF03033"/>
    </source>
</evidence>
<dbReference type="InterPro" id="IPR010610">
    <property type="entry name" value="EryCIII-like_C"/>
</dbReference>
<dbReference type="Proteomes" id="UP001357485">
    <property type="component" value="Unassembled WGS sequence"/>
</dbReference>
<evidence type="ECO:0000313" key="4">
    <source>
        <dbReference type="EMBL" id="KAK5201741.1"/>
    </source>
</evidence>
<feature type="domain" description="Erythromycin biosynthesis protein CIII-like C-terminal" evidence="3">
    <location>
        <begin position="377"/>
        <end position="469"/>
    </location>
</feature>
<feature type="domain" description="Glycosyltransferase family 28 N-terminal" evidence="2">
    <location>
        <begin position="51"/>
        <end position="117"/>
    </location>
</feature>
<dbReference type="Pfam" id="PF03033">
    <property type="entry name" value="Glyco_transf_28"/>
    <property type="match status" value="1"/>
</dbReference>
<accession>A0ABR0LQ72</accession>
<evidence type="ECO:0000259" key="3">
    <source>
        <dbReference type="Pfam" id="PF06722"/>
    </source>
</evidence>
<dbReference type="InterPro" id="IPR004276">
    <property type="entry name" value="GlycoTrans_28_N"/>
</dbReference>
<protein>
    <recommendedName>
        <fullName evidence="6">Glycosyltransferase family 28 N-terminal domain-containing protein</fullName>
    </recommendedName>
</protein>
<organism evidence="4 5">
    <name type="scientific">Cryomyces antarcticus</name>
    <dbReference type="NCBI Taxonomy" id="329879"/>
    <lineage>
        <taxon>Eukaryota</taxon>
        <taxon>Fungi</taxon>
        <taxon>Dikarya</taxon>
        <taxon>Ascomycota</taxon>
        <taxon>Pezizomycotina</taxon>
        <taxon>Dothideomycetes</taxon>
        <taxon>Dothideomycetes incertae sedis</taxon>
        <taxon>Cryomyces</taxon>
    </lineage>
</organism>
<evidence type="ECO:0008006" key="6">
    <source>
        <dbReference type="Google" id="ProtNLM"/>
    </source>
</evidence>
<proteinExistence type="predicted"/>
<keyword evidence="5" id="KW-1185">Reference proteome</keyword>
<evidence type="ECO:0000313" key="5">
    <source>
        <dbReference type="Proteomes" id="UP001357485"/>
    </source>
</evidence>
<dbReference type="PANTHER" id="PTHR48050:SF13">
    <property type="entry name" value="STEROL 3-BETA-GLUCOSYLTRANSFERASE UGT80A2"/>
    <property type="match status" value="1"/>
</dbReference>
<reference evidence="4 5" key="1">
    <citation type="submission" date="2023-08" db="EMBL/GenBank/DDBJ databases">
        <title>Black Yeasts Isolated from many extreme environments.</title>
        <authorList>
            <person name="Coleine C."/>
            <person name="Stajich J.E."/>
            <person name="Selbmann L."/>
        </authorList>
    </citation>
    <scope>NUCLEOTIDE SEQUENCE [LARGE SCALE GENOMIC DNA]</scope>
    <source>
        <strain evidence="4 5">CCFEE 536</strain>
    </source>
</reference>
<keyword evidence="1" id="KW-0808">Transferase</keyword>
<dbReference type="InterPro" id="IPR050426">
    <property type="entry name" value="Glycosyltransferase_28"/>
</dbReference>
<dbReference type="SUPFAM" id="SSF53756">
    <property type="entry name" value="UDP-Glycosyltransferase/glycogen phosphorylase"/>
    <property type="match status" value="1"/>
</dbReference>
<sequence length="484" mass="52353">MTDHGRVDVHINDSAQHLSGILKPVLEATSPEETDDNVPTALSTSPAPMNIVIHIVGSRGDVQPFVSLGRVLENRYAHRVRIATHLVFKDFVEENGLEFFSIRGDPAELMAFMVKNPGLIPDLHTLGSGEIGKQKRGIHEILIGCWRSCTESGDGTGPGFGKYFDRSEPCAAQPFVADAIIANPPSFAHVHCAEKLGTPLHLMFTMPWSSTQAFPHPLVNIKSSNANHDVANFVSYTLVDMITWQGLGEVINKFRHKTLNLEPISVMWAPGLTNRLRVPFTYCWSPALIPKPKDWGSHISILGFYFLSLASAYKPDPALTEFLAAGPRSLYIGFGSIVVDNPDAMTKLIFKAIKLAGVRALVSKGWGGLGAHEVGKPDEVFMLGNIPHDWLFEHVSAVVHHGGAGTTAAGIAAGKPSVVVPFFGDQHFWGSMIARAGAGPAPIAYKDLTAELLAEQLRIALGPEALTKARELGARMSLEEGAET</sequence>
<gene>
    <name evidence="4" type="ORF">LTR16_001613</name>
</gene>
<dbReference type="EMBL" id="JAVRRA010016506">
    <property type="protein sequence ID" value="KAK5201741.1"/>
    <property type="molecule type" value="Genomic_DNA"/>
</dbReference>
<dbReference type="Gene3D" id="3.40.50.2000">
    <property type="entry name" value="Glycogen Phosphorylase B"/>
    <property type="match status" value="2"/>
</dbReference>
<dbReference type="CDD" id="cd03784">
    <property type="entry name" value="GT1_Gtf-like"/>
    <property type="match status" value="1"/>
</dbReference>
<evidence type="ECO:0000256" key="1">
    <source>
        <dbReference type="ARBA" id="ARBA00022679"/>
    </source>
</evidence>
<dbReference type="PANTHER" id="PTHR48050">
    <property type="entry name" value="STEROL 3-BETA-GLUCOSYLTRANSFERASE"/>
    <property type="match status" value="1"/>
</dbReference>
<name>A0ABR0LQ72_9PEZI</name>